<evidence type="ECO:0000256" key="2">
    <source>
        <dbReference type="ARBA" id="ARBA00022722"/>
    </source>
</evidence>
<evidence type="ECO:0000256" key="9">
    <source>
        <dbReference type="ARBA" id="ARBA00042761"/>
    </source>
</evidence>
<dbReference type="PANTHER" id="PTHR13620">
    <property type="entry name" value="3-5 EXONUCLEASE"/>
    <property type="match status" value="1"/>
</dbReference>
<evidence type="ECO:0000259" key="11">
    <source>
        <dbReference type="Pfam" id="PF01612"/>
    </source>
</evidence>
<evidence type="ECO:0000256" key="5">
    <source>
        <dbReference type="ARBA" id="ARBA00022839"/>
    </source>
</evidence>
<gene>
    <name evidence="12" type="ORF">NP233_g5942</name>
</gene>
<dbReference type="InterPro" id="IPR036397">
    <property type="entry name" value="RNaseH_sf"/>
</dbReference>
<keyword evidence="7" id="KW-0539">Nucleus</keyword>
<dbReference type="SUPFAM" id="SSF53098">
    <property type="entry name" value="Ribonuclease H-like"/>
    <property type="match status" value="1"/>
</dbReference>
<proteinExistence type="predicted"/>
<comment type="subcellular location">
    <subcellularLocation>
        <location evidence="1">Nucleus</location>
    </subcellularLocation>
</comment>
<dbReference type="GO" id="GO:0006139">
    <property type="term" value="P:nucleobase-containing compound metabolic process"/>
    <property type="evidence" value="ECO:0007669"/>
    <property type="project" value="InterPro"/>
</dbReference>
<dbReference type="EMBL" id="JANIEX010000368">
    <property type="protein sequence ID" value="KAJ3568086.1"/>
    <property type="molecule type" value="Genomic_DNA"/>
</dbReference>
<dbReference type="AlphaFoldDB" id="A0AAD5VS87"/>
<organism evidence="12 13">
    <name type="scientific">Leucocoprinus birnbaumii</name>
    <dbReference type="NCBI Taxonomy" id="56174"/>
    <lineage>
        <taxon>Eukaryota</taxon>
        <taxon>Fungi</taxon>
        <taxon>Dikarya</taxon>
        <taxon>Basidiomycota</taxon>
        <taxon>Agaricomycotina</taxon>
        <taxon>Agaricomycetes</taxon>
        <taxon>Agaricomycetidae</taxon>
        <taxon>Agaricales</taxon>
        <taxon>Agaricineae</taxon>
        <taxon>Agaricaceae</taxon>
        <taxon>Leucocoprinus</taxon>
    </lineage>
</organism>
<dbReference type="GO" id="GO:0005634">
    <property type="term" value="C:nucleus"/>
    <property type="evidence" value="ECO:0007669"/>
    <property type="project" value="UniProtKB-SubCell"/>
</dbReference>
<dbReference type="CDD" id="cd06141">
    <property type="entry name" value="WRN_exo"/>
    <property type="match status" value="1"/>
</dbReference>
<dbReference type="GO" id="GO:0003676">
    <property type="term" value="F:nucleic acid binding"/>
    <property type="evidence" value="ECO:0007669"/>
    <property type="project" value="InterPro"/>
</dbReference>
<dbReference type="PANTHER" id="PTHR13620:SF109">
    <property type="entry name" value="3'-5' EXONUCLEASE"/>
    <property type="match status" value="1"/>
</dbReference>
<feature type="compositionally biased region" description="Acidic residues" evidence="10">
    <location>
        <begin position="243"/>
        <end position="256"/>
    </location>
</feature>
<evidence type="ECO:0000256" key="3">
    <source>
        <dbReference type="ARBA" id="ARBA00022723"/>
    </source>
</evidence>
<feature type="region of interest" description="Disordered" evidence="10">
    <location>
        <begin position="195"/>
        <end position="264"/>
    </location>
</feature>
<evidence type="ECO:0000256" key="10">
    <source>
        <dbReference type="SAM" id="MobiDB-lite"/>
    </source>
</evidence>
<evidence type="ECO:0000313" key="12">
    <source>
        <dbReference type="EMBL" id="KAJ3568086.1"/>
    </source>
</evidence>
<keyword evidence="3" id="KW-0479">Metal-binding</keyword>
<dbReference type="Pfam" id="PF01612">
    <property type="entry name" value="DNA_pol_A_exo1"/>
    <property type="match status" value="1"/>
</dbReference>
<feature type="compositionally biased region" description="Basic and acidic residues" evidence="10">
    <location>
        <begin position="216"/>
        <end position="228"/>
    </location>
</feature>
<dbReference type="GO" id="GO:0046872">
    <property type="term" value="F:metal ion binding"/>
    <property type="evidence" value="ECO:0007669"/>
    <property type="project" value="UniProtKB-KW"/>
</dbReference>
<name>A0AAD5VS87_9AGAR</name>
<feature type="domain" description="3'-5' exonuclease" evidence="11">
    <location>
        <begin position="434"/>
        <end position="607"/>
    </location>
</feature>
<keyword evidence="13" id="KW-1185">Reference proteome</keyword>
<protein>
    <recommendedName>
        <fullName evidence="8">3'-5' exonuclease</fullName>
    </recommendedName>
    <alternativeName>
        <fullName evidence="9">Werner Syndrome-like exonuclease</fullName>
    </alternativeName>
</protein>
<keyword evidence="4" id="KW-0378">Hydrolase</keyword>
<dbReference type="InterPro" id="IPR051132">
    <property type="entry name" value="3-5_Exonuclease_domain"/>
</dbReference>
<evidence type="ECO:0000256" key="7">
    <source>
        <dbReference type="ARBA" id="ARBA00023242"/>
    </source>
</evidence>
<reference evidence="12" key="1">
    <citation type="submission" date="2022-07" db="EMBL/GenBank/DDBJ databases">
        <title>Genome Sequence of Leucocoprinus birnbaumii.</title>
        <authorList>
            <person name="Buettner E."/>
        </authorList>
    </citation>
    <scope>NUCLEOTIDE SEQUENCE</scope>
    <source>
        <strain evidence="12">VT141</strain>
    </source>
</reference>
<feature type="compositionally biased region" description="Low complexity" evidence="10">
    <location>
        <begin position="53"/>
        <end position="65"/>
    </location>
</feature>
<dbReference type="Gene3D" id="3.30.420.10">
    <property type="entry name" value="Ribonuclease H-like superfamily/Ribonuclease H"/>
    <property type="match status" value="1"/>
</dbReference>
<keyword evidence="5" id="KW-0269">Exonuclease</keyword>
<dbReference type="InterPro" id="IPR002562">
    <property type="entry name" value="3'-5'_exonuclease_dom"/>
</dbReference>
<keyword evidence="2" id="KW-0540">Nuclease</keyword>
<evidence type="ECO:0000256" key="6">
    <source>
        <dbReference type="ARBA" id="ARBA00022842"/>
    </source>
</evidence>
<dbReference type="GO" id="GO:0008408">
    <property type="term" value="F:3'-5' exonuclease activity"/>
    <property type="evidence" value="ECO:0007669"/>
    <property type="project" value="InterPro"/>
</dbReference>
<comment type="caution">
    <text evidence="12">The sequence shown here is derived from an EMBL/GenBank/DDBJ whole genome shotgun (WGS) entry which is preliminary data.</text>
</comment>
<sequence>MDNDTDSALEYVDAALSSTEQGCSGNSRDRSSLHASSIDMSTVILTGTCSPVGAASGSATPTSTALEDDSAAPLCSDSLTPSSAGPRQCGCPKTKPTVYGPKQRVGCPRKLNKTGFEGDGSQPPTKWPWGWPQKVVALTEVRFQEIEKKIIVPGTRPQLPLCIGSSISDILQPSCGASTSATPAAMPTHYATGFKSLSNQDGRPMSYMVVPDEDPEHSLHGEKNGEDERDREDEGDGAGIGKEDEEEEKDVNDNEEGAAQSAPCFSRQPLPRHVMSAFLSIIEECKKCVHGCPPLYAIHKMFWVHPKDIFFILEEYHMHFQPEKRYQLFPPFEDKGPHGQHGYVPSSQWFQDVYDTFIEQHKPGITQHMSMLTTKICAIDHSFKITKHIIRLNGEIIFTALLTITNEKGEIRIIVKDTTQSINDAISTILKEVPDDKGEIVLGFDSEWNVELSPQGFVRQLGKTVVVQIAYKESVFILQLQDALSQGSLPEQLQLFLLHPHIQKVGRMVNGDFTRLHQSSSSDSSQQNQFCGALDLGSLAKECLVIKKTGNCSLADLCTLILHKWLDKNTPLCTSQHWENRTLTSDQIMYVAKDAYASLMIYHELMKYPSPSSLSDTTPTYTPILLYTSTAAHANIIAKGRLLCSLTDNTVSATHVRITNSQALVEFTKVHVPGAIITSHEKCSLESFGTPPFQLICHRNHLHSFIPVPTPQPQVVSSLEIAQSAANTLSKLPPLLLFSDDLDLKEPKSLSLGDMLMGNLSDQNLADSDSGLSHPQPGASLLSGTDTIDSWDDKIHSHVLKDPWHFFYMIDVPANHGHRKIFAREL</sequence>
<evidence type="ECO:0000256" key="1">
    <source>
        <dbReference type="ARBA" id="ARBA00004123"/>
    </source>
</evidence>
<evidence type="ECO:0000313" key="13">
    <source>
        <dbReference type="Proteomes" id="UP001213000"/>
    </source>
</evidence>
<accession>A0AAD5VS87</accession>
<evidence type="ECO:0000256" key="4">
    <source>
        <dbReference type="ARBA" id="ARBA00022801"/>
    </source>
</evidence>
<keyword evidence="6" id="KW-0460">Magnesium</keyword>
<dbReference type="Proteomes" id="UP001213000">
    <property type="component" value="Unassembled WGS sequence"/>
</dbReference>
<evidence type="ECO:0000256" key="8">
    <source>
        <dbReference type="ARBA" id="ARBA00040531"/>
    </source>
</evidence>
<feature type="region of interest" description="Disordered" evidence="10">
    <location>
        <begin position="51"/>
        <end position="72"/>
    </location>
</feature>
<dbReference type="InterPro" id="IPR012337">
    <property type="entry name" value="RNaseH-like_sf"/>
</dbReference>